<dbReference type="OrthoDB" id="3643at2759"/>
<accession>A0A9W8GMC7</accession>
<evidence type="ECO:0000313" key="6">
    <source>
        <dbReference type="EMBL" id="KAJ2689159.1"/>
    </source>
</evidence>
<comment type="similarity">
    <text evidence="1">Belongs to the oxoprolinase family.</text>
</comment>
<evidence type="ECO:0000259" key="3">
    <source>
        <dbReference type="Pfam" id="PF02538"/>
    </source>
</evidence>
<dbReference type="GO" id="GO:0005829">
    <property type="term" value="C:cytosol"/>
    <property type="evidence" value="ECO:0007669"/>
    <property type="project" value="TreeGrafter"/>
</dbReference>
<proteinExistence type="inferred from homology"/>
<feature type="domain" description="Hydantoinase A/oxoprolinase" evidence="2">
    <location>
        <begin position="265"/>
        <end position="568"/>
    </location>
</feature>
<dbReference type="InterPro" id="IPR045079">
    <property type="entry name" value="Oxoprolinase-like"/>
</dbReference>
<name>A0A9W8GMC7_9FUNG</name>
<gene>
    <name evidence="6" type="ORF">IWW39_001713</name>
</gene>
<dbReference type="EMBL" id="JANBTX010000031">
    <property type="protein sequence ID" value="KAJ2689159.1"/>
    <property type="molecule type" value="Genomic_DNA"/>
</dbReference>
<dbReference type="Pfam" id="PF01968">
    <property type="entry name" value="Hydantoinase_A"/>
    <property type="match status" value="1"/>
</dbReference>
<protein>
    <recommendedName>
        <fullName evidence="8">5-oxoprolinase</fullName>
    </recommendedName>
</protein>
<reference evidence="6" key="1">
    <citation type="submission" date="2022-07" db="EMBL/GenBank/DDBJ databases">
        <title>Phylogenomic reconstructions and comparative analyses of Kickxellomycotina fungi.</title>
        <authorList>
            <person name="Reynolds N.K."/>
            <person name="Stajich J.E."/>
            <person name="Barry K."/>
            <person name="Grigoriev I.V."/>
            <person name="Crous P."/>
            <person name="Smith M.E."/>
        </authorList>
    </citation>
    <scope>NUCLEOTIDE SEQUENCE</scope>
    <source>
        <strain evidence="6">CBS 109367</strain>
    </source>
</reference>
<evidence type="ECO:0000259" key="2">
    <source>
        <dbReference type="Pfam" id="PF01968"/>
    </source>
</evidence>
<organism evidence="6 7">
    <name type="scientific">Coemansia spiralis</name>
    <dbReference type="NCBI Taxonomy" id="417178"/>
    <lineage>
        <taxon>Eukaryota</taxon>
        <taxon>Fungi</taxon>
        <taxon>Fungi incertae sedis</taxon>
        <taxon>Zoopagomycota</taxon>
        <taxon>Kickxellomycotina</taxon>
        <taxon>Kickxellomycetes</taxon>
        <taxon>Kickxellales</taxon>
        <taxon>Kickxellaceae</taxon>
        <taxon>Coemansia</taxon>
    </lineage>
</organism>
<keyword evidence="7" id="KW-1185">Reference proteome</keyword>
<feature type="domain" description="Acetophenone carboxylase-like C-terminal" evidence="5">
    <location>
        <begin position="703"/>
        <end position="761"/>
    </location>
</feature>
<comment type="caution">
    <text evidence="6">The sequence shown here is derived from an EMBL/GenBank/DDBJ whole genome shotgun (WGS) entry which is preliminary data.</text>
</comment>
<sequence length="1319" mass="141986">MSNIEASPCHSPLLALRPGQPGIRVCIDRGGTFTDCVGIFPVEPSAEHPDGERIVVVKLLSEDPSHYADAPREGIRRILEAATGKQHQRDGLLDTSSLASVRMGTTVATNALLERKGEPCALVITRGFRDLLRIGNQARPRIFDLEIAKPDVLYQSVIQINERVTLDDYTIGSHGTPSQLHADDSVVLGRTGERVRVLAAPDWSAVRNQLQLTYDSGIRSIAVCLMHSYTFTAHEEEIGRIARDIGFSHITLSSELVPMVKIVPRAHSATVDAYLTPGIRRYAEGFSSGFDSGFSNMRVDIMQSDGGLAPINKFTGLRAILSGPAAGVVGYAVTCHDPGSKVPVIGFDMGGTSTDVSRFDGRFDHIYEAMTAGVTIQAPQLNINTVAAGGGSCLLFRNGLMMVGPESAGAHPGPACYRKGGPLAVTDANLLLGRLQAKHFPWIFGPGEDQPLDVEAARSQFLQLAQSINSKTSAERSLLGQHHDDKSVEDIALGFLEVANETMCRPIRALTEAKGHDVQQHDLACFGGAGGQHACAVADNLGIRRVFVHRLASVLSAYGLALAEVVHEEQAPAADVWSMATRNALISRLDDLTSVCRSKLHSQGFSDAQIRVDRFFNMRYDGTDTSIMVPERVGAEFGAEFSAEFEAMHRHEFGFELHGRDVVVDDLRVRAMGAQTEAKYGEVHDELLHLCPAPVLCPATHPAFVENVSVYFRGGLRNAAIFKLDRLAPGDIVAGPAIILDAHNTVLVEPEWRATVTSSQLVLERDSAVFGASTEKRSCRRATTDLDPIQLSVFSHRFMAIAEQMGRTLEKTSTSTNIKERLDFSCALFDPTGNLVANAPHIPVHLGSMSHAVQFQLKQFAGDLVEGDVILANHPQAGGSHLPDITIITPVFKDGVAIFFVASRGHHSDIGGISPGSMPSTSKELFQEGASTMGLKIVKRGVFQEADVRRFLLEEPANYPECTGTRNYRDVLSDLKAQIAANHRGITLLRALCLEYGLDVVQAYMSHIQRTAEAAVRALLVETRKRHGGSQLCGSDSMDDGSKISLTVTIDDDGSSVFDFSGTSPEVYGNINAPPSVTYSAIIYCLRCMVQSELPLNQGCLAPVQVVIPEYSLLSPSPTAAVVGGNVLTSQRLCDVILSTFGAAAASQGCMNNLTFGVPATEASGSRQEGWGYYETIAGGHGAGPTWNGQSGVHTHMTNTRITDPEILERRYPVILHRFSLRENTGGKGRHTGGDGCVRDIEFLQGMSVSLLTERRVFSPPGLAGGEHGARGANLWKRRLPGTGGDFQVLNLGSKNTFFVSPGDHVVVMTPGGGGYGSV</sequence>
<dbReference type="Proteomes" id="UP001151516">
    <property type="component" value="Unassembled WGS sequence"/>
</dbReference>
<evidence type="ECO:0000259" key="4">
    <source>
        <dbReference type="Pfam" id="PF05378"/>
    </source>
</evidence>
<dbReference type="InterPro" id="IPR003692">
    <property type="entry name" value="Hydantoinase_B"/>
</dbReference>
<dbReference type="Pfam" id="PF05378">
    <property type="entry name" value="Hydant_A_N"/>
    <property type="match status" value="1"/>
</dbReference>
<evidence type="ECO:0000256" key="1">
    <source>
        <dbReference type="ARBA" id="ARBA00010403"/>
    </source>
</evidence>
<dbReference type="PANTHER" id="PTHR11365:SF2">
    <property type="entry name" value="5-OXOPROLINASE"/>
    <property type="match status" value="1"/>
</dbReference>
<dbReference type="PANTHER" id="PTHR11365">
    <property type="entry name" value="5-OXOPROLINASE RELATED"/>
    <property type="match status" value="1"/>
</dbReference>
<dbReference type="GO" id="GO:0006749">
    <property type="term" value="P:glutathione metabolic process"/>
    <property type="evidence" value="ECO:0007669"/>
    <property type="project" value="TreeGrafter"/>
</dbReference>
<dbReference type="InterPro" id="IPR049517">
    <property type="entry name" value="ACX-like_C"/>
</dbReference>
<dbReference type="InterPro" id="IPR002821">
    <property type="entry name" value="Hydantoinase_A"/>
</dbReference>
<evidence type="ECO:0000259" key="5">
    <source>
        <dbReference type="Pfam" id="PF19278"/>
    </source>
</evidence>
<evidence type="ECO:0000313" key="7">
    <source>
        <dbReference type="Proteomes" id="UP001151516"/>
    </source>
</evidence>
<dbReference type="Pfam" id="PF02538">
    <property type="entry name" value="Hydantoinase_B"/>
    <property type="match status" value="1"/>
</dbReference>
<dbReference type="Pfam" id="PF19278">
    <property type="entry name" value="Hydant_A_C"/>
    <property type="match status" value="1"/>
</dbReference>
<feature type="domain" description="Hydantoinase B/oxoprolinase" evidence="3">
    <location>
        <begin position="787"/>
        <end position="1318"/>
    </location>
</feature>
<evidence type="ECO:0008006" key="8">
    <source>
        <dbReference type="Google" id="ProtNLM"/>
    </source>
</evidence>
<feature type="domain" description="Hydantoinase/oxoprolinase N-terminal" evidence="4">
    <location>
        <begin position="24"/>
        <end position="245"/>
    </location>
</feature>
<dbReference type="GO" id="GO:0017168">
    <property type="term" value="F:5-oxoprolinase (ATP-hydrolyzing) activity"/>
    <property type="evidence" value="ECO:0007669"/>
    <property type="project" value="TreeGrafter"/>
</dbReference>
<dbReference type="InterPro" id="IPR008040">
    <property type="entry name" value="Hydant_A_N"/>
</dbReference>